<accession>A0ABQ8KFX3</accession>
<dbReference type="Proteomes" id="UP000814176">
    <property type="component" value="Unassembled WGS sequence"/>
</dbReference>
<proteinExistence type="predicted"/>
<keyword evidence="3" id="KW-1185">Reference proteome</keyword>
<protein>
    <submittedName>
        <fullName evidence="2">Uncharacterized protein</fullName>
    </submittedName>
</protein>
<sequence>MVSGLWQTQAAISRPSLFAEVVIMQPIRTCKLTGPDDTRSCEWLYDLQYALSIILIFVIAWFSALRVYAISHRSWWPAVITLTGAVVAIPVQLFADIRSSRAYVAFVGRIPICTKATLFSDDLNTRLIFAVRTCAIFSDLVVLCCTWYFAGVVSDARERKARFIKLILQQGTIYFISLLILNVVQIIVETSLGTQTVNAYYTATFTGPISSILTTRFMLELRTLDRRAVVSESSGFLSDSGAYSSGSTTTPVELSTLKFSDQRTCSTAV</sequence>
<comment type="caution">
    <text evidence="2">The sequence shown here is derived from an EMBL/GenBank/DDBJ whole genome shotgun (WGS) entry which is preliminary data.</text>
</comment>
<reference evidence="2 3" key="1">
    <citation type="journal article" date="2021" name="Environ. Microbiol.">
        <title>Gene family expansions and transcriptome signatures uncover fungal adaptations to wood decay.</title>
        <authorList>
            <person name="Hage H."/>
            <person name="Miyauchi S."/>
            <person name="Viragh M."/>
            <person name="Drula E."/>
            <person name="Min B."/>
            <person name="Chaduli D."/>
            <person name="Navarro D."/>
            <person name="Favel A."/>
            <person name="Norest M."/>
            <person name="Lesage-Meessen L."/>
            <person name="Balint B."/>
            <person name="Merenyi Z."/>
            <person name="de Eugenio L."/>
            <person name="Morin E."/>
            <person name="Martinez A.T."/>
            <person name="Baldrian P."/>
            <person name="Stursova M."/>
            <person name="Martinez M.J."/>
            <person name="Novotny C."/>
            <person name="Magnuson J.K."/>
            <person name="Spatafora J.W."/>
            <person name="Maurice S."/>
            <person name="Pangilinan J."/>
            <person name="Andreopoulos W."/>
            <person name="LaButti K."/>
            <person name="Hundley H."/>
            <person name="Na H."/>
            <person name="Kuo A."/>
            <person name="Barry K."/>
            <person name="Lipzen A."/>
            <person name="Henrissat B."/>
            <person name="Riley R."/>
            <person name="Ahrendt S."/>
            <person name="Nagy L.G."/>
            <person name="Grigoriev I.V."/>
            <person name="Martin F."/>
            <person name="Rosso M.N."/>
        </authorList>
    </citation>
    <scope>NUCLEOTIDE SEQUENCE [LARGE SCALE GENOMIC DNA]</scope>
    <source>
        <strain evidence="2 3">CIRM-BRFM 1785</strain>
    </source>
</reference>
<evidence type="ECO:0000313" key="2">
    <source>
        <dbReference type="EMBL" id="KAH9836571.1"/>
    </source>
</evidence>
<feature type="transmembrane region" description="Helical" evidence="1">
    <location>
        <begin position="75"/>
        <end position="95"/>
    </location>
</feature>
<feature type="transmembrane region" description="Helical" evidence="1">
    <location>
        <begin position="49"/>
        <end position="68"/>
    </location>
</feature>
<evidence type="ECO:0000313" key="3">
    <source>
        <dbReference type="Proteomes" id="UP000814176"/>
    </source>
</evidence>
<dbReference type="EMBL" id="JADCUA010000010">
    <property type="protein sequence ID" value="KAH9836571.1"/>
    <property type="molecule type" value="Genomic_DNA"/>
</dbReference>
<keyword evidence="1" id="KW-0812">Transmembrane</keyword>
<organism evidence="2 3">
    <name type="scientific">Rhodofomes roseus</name>
    <dbReference type="NCBI Taxonomy" id="34475"/>
    <lineage>
        <taxon>Eukaryota</taxon>
        <taxon>Fungi</taxon>
        <taxon>Dikarya</taxon>
        <taxon>Basidiomycota</taxon>
        <taxon>Agaricomycotina</taxon>
        <taxon>Agaricomycetes</taxon>
        <taxon>Polyporales</taxon>
        <taxon>Rhodofomes</taxon>
    </lineage>
</organism>
<name>A0ABQ8KFX3_9APHY</name>
<keyword evidence="1" id="KW-1133">Transmembrane helix</keyword>
<dbReference type="RefSeq" id="XP_047778809.1">
    <property type="nucleotide sequence ID" value="XM_047926676.1"/>
</dbReference>
<keyword evidence="1" id="KW-0472">Membrane</keyword>
<feature type="transmembrane region" description="Helical" evidence="1">
    <location>
        <begin position="127"/>
        <end position="150"/>
    </location>
</feature>
<feature type="transmembrane region" description="Helical" evidence="1">
    <location>
        <begin position="171"/>
        <end position="188"/>
    </location>
</feature>
<feature type="transmembrane region" description="Helical" evidence="1">
    <location>
        <begin position="200"/>
        <end position="219"/>
    </location>
</feature>
<gene>
    <name evidence="2" type="ORF">C8Q71DRAFT_848160</name>
</gene>
<evidence type="ECO:0000256" key="1">
    <source>
        <dbReference type="SAM" id="Phobius"/>
    </source>
</evidence>
<dbReference type="GeneID" id="72007408"/>